<name>A0A9W8SDP0_9HYPO</name>
<accession>A0A9W8SDP0</accession>
<keyword evidence="2" id="KW-1185">Reference proteome</keyword>
<organism evidence="1 2">
    <name type="scientific">Fusarium torreyae</name>
    <dbReference type="NCBI Taxonomy" id="1237075"/>
    <lineage>
        <taxon>Eukaryota</taxon>
        <taxon>Fungi</taxon>
        <taxon>Dikarya</taxon>
        <taxon>Ascomycota</taxon>
        <taxon>Pezizomycotina</taxon>
        <taxon>Sordariomycetes</taxon>
        <taxon>Hypocreomycetidae</taxon>
        <taxon>Hypocreales</taxon>
        <taxon>Nectriaceae</taxon>
        <taxon>Fusarium</taxon>
    </lineage>
</organism>
<dbReference type="Proteomes" id="UP001152049">
    <property type="component" value="Unassembled WGS sequence"/>
</dbReference>
<comment type="caution">
    <text evidence="1">The sequence shown here is derived from an EMBL/GenBank/DDBJ whole genome shotgun (WGS) entry which is preliminary data.</text>
</comment>
<reference evidence="1" key="1">
    <citation type="submission" date="2022-09" db="EMBL/GenBank/DDBJ databases">
        <title>Fusarium specimens isolated from Avocado Roots.</title>
        <authorList>
            <person name="Stajich J."/>
            <person name="Roper C."/>
            <person name="Heimlech-Rivalta G."/>
        </authorList>
    </citation>
    <scope>NUCLEOTIDE SEQUENCE</scope>
    <source>
        <strain evidence="1">CF00136</strain>
    </source>
</reference>
<dbReference type="AlphaFoldDB" id="A0A9W8SDP0"/>
<evidence type="ECO:0000313" key="2">
    <source>
        <dbReference type="Proteomes" id="UP001152049"/>
    </source>
</evidence>
<evidence type="ECO:0000313" key="1">
    <source>
        <dbReference type="EMBL" id="KAJ4269668.1"/>
    </source>
</evidence>
<sequence>MSYPTPMISYPVLTLDLWGISDARQRHEWQVTFNVAAFPSNILGRYNWSFTMLDNATGNWRIYEVRKDFSGRFCALRIKDQGPEMGGNFGLMFATISKDRLPEVYERCQQVTVPYLHSDSEADCSRQYIHDVLRHLSDVGIITSKHYAAVVGMMNQTETQLQHQVMGLGF</sequence>
<gene>
    <name evidence="1" type="ORF">NW762_001336</name>
</gene>
<dbReference type="OrthoDB" id="5083074at2759"/>
<dbReference type="EMBL" id="JAOQAZ010000002">
    <property type="protein sequence ID" value="KAJ4269668.1"/>
    <property type="molecule type" value="Genomic_DNA"/>
</dbReference>
<protein>
    <submittedName>
        <fullName evidence="1">Uncharacterized protein</fullName>
    </submittedName>
</protein>
<proteinExistence type="predicted"/>